<dbReference type="AlphaFoldDB" id="A0AAQ3PM41"/>
<evidence type="ECO:0000313" key="2">
    <source>
        <dbReference type="EMBL" id="WVZ54794.1"/>
    </source>
</evidence>
<dbReference type="Proteomes" id="UP001341281">
    <property type="component" value="Chromosome 01"/>
</dbReference>
<protein>
    <submittedName>
        <fullName evidence="2">Uncharacterized protein</fullName>
    </submittedName>
</protein>
<organism evidence="2 3">
    <name type="scientific">Paspalum notatum var. saurae</name>
    <dbReference type="NCBI Taxonomy" id="547442"/>
    <lineage>
        <taxon>Eukaryota</taxon>
        <taxon>Viridiplantae</taxon>
        <taxon>Streptophyta</taxon>
        <taxon>Embryophyta</taxon>
        <taxon>Tracheophyta</taxon>
        <taxon>Spermatophyta</taxon>
        <taxon>Magnoliopsida</taxon>
        <taxon>Liliopsida</taxon>
        <taxon>Poales</taxon>
        <taxon>Poaceae</taxon>
        <taxon>PACMAD clade</taxon>
        <taxon>Panicoideae</taxon>
        <taxon>Andropogonodae</taxon>
        <taxon>Paspaleae</taxon>
        <taxon>Paspalinae</taxon>
        <taxon>Paspalum</taxon>
    </lineage>
</organism>
<feature type="non-terminal residue" evidence="2">
    <location>
        <position position="90"/>
    </location>
</feature>
<evidence type="ECO:0000256" key="1">
    <source>
        <dbReference type="SAM" id="MobiDB-lite"/>
    </source>
</evidence>
<proteinExistence type="predicted"/>
<feature type="region of interest" description="Disordered" evidence="1">
    <location>
        <begin position="31"/>
        <end position="51"/>
    </location>
</feature>
<dbReference type="EMBL" id="CP144745">
    <property type="protein sequence ID" value="WVZ54794.1"/>
    <property type="molecule type" value="Genomic_DNA"/>
</dbReference>
<reference evidence="2 3" key="1">
    <citation type="submission" date="2024-02" db="EMBL/GenBank/DDBJ databases">
        <title>High-quality chromosome-scale genome assembly of Pensacola bahiagrass (Paspalum notatum Flugge var. saurae).</title>
        <authorList>
            <person name="Vega J.M."/>
            <person name="Podio M."/>
            <person name="Orjuela J."/>
            <person name="Siena L.A."/>
            <person name="Pessino S.C."/>
            <person name="Combes M.C."/>
            <person name="Mariac C."/>
            <person name="Albertini E."/>
            <person name="Pupilli F."/>
            <person name="Ortiz J.P.A."/>
            <person name="Leblanc O."/>
        </authorList>
    </citation>
    <scope>NUCLEOTIDE SEQUENCE [LARGE SCALE GENOMIC DNA]</scope>
    <source>
        <strain evidence="2">R1</strain>
        <tissue evidence="2">Leaf</tissue>
    </source>
</reference>
<name>A0AAQ3PM41_PASNO</name>
<sequence length="90" mass="9530">MSSHRSARIAPTGHRGTVLHTDCLTVQIMEAPPAGHHGSPPPDDFLHGPSTSASPVLHELGYVLTEQVPLWPDGRGKTLCGCRAAPGLYL</sequence>
<gene>
    <name evidence="2" type="ORF">U9M48_005540</name>
</gene>
<keyword evidence="3" id="KW-1185">Reference proteome</keyword>
<accession>A0AAQ3PM41</accession>
<evidence type="ECO:0000313" key="3">
    <source>
        <dbReference type="Proteomes" id="UP001341281"/>
    </source>
</evidence>